<protein>
    <submittedName>
        <fullName evidence="1">Uncharacterized protein</fullName>
    </submittedName>
</protein>
<dbReference type="AlphaFoldDB" id="A0A7U3ZHN6"/>
<evidence type="ECO:0000313" key="2">
    <source>
        <dbReference type="Proteomes" id="UP000000493"/>
    </source>
</evidence>
<dbReference type="KEGG" id="rsi:Runsl_0928"/>
<accession>A0A7U3ZHN6</accession>
<proteinExistence type="predicted"/>
<dbReference type="RefSeq" id="WP_013926685.1">
    <property type="nucleotide sequence ID" value="NC_015703.1"/>
</dbReference>
<dbReference type="EMBL" id="CP002859">
    <property type="protein sequence ID" value="AEI47365.1"/>
    <property type="molecule type" value="Genomic_DNA"/>
</dbReference>
<name>A0A7U3ZHN6_RUNSL</name>
<gene>
    <name evidence="1" type="ordered locus">Runsl_0928</name>
</gene>
<reference evidence="2" key="1">
    <citation type="submission" date="2011-06" db="EMBL/GenBank/DDBJ databases">
        <title>The complete genome of chromosome of Runella slithyformis DSM 19594.</title>
        <authorList>
            <consortium name="US DOE Joint Genome Institute (JGI-PGF)"/>
            <person name="Lucas S."/>
            <person name="Han J."/>
            <person name="Lapidus A."/>
            <person name="Bruce D."/>
            <person name="Goodwin L."/>
            <person name="Pitluck S."/>
            <person name="Peters L."/>
            <person name="Kyrpides N."/>
            <person name="Mavromatis K."/>
            <person name="Ivanova N."/>
            <person name="Ovchinnikova G."/>
            <person name="Zhang X."/>
            <person name="Misra M."/>
            <person name="Detter J.C."/>
            <person name="Tapia R."/>
            <person name="Han C."/>
            <person name="Land M."/>
            <person name="Hauser L."/>
            <person name="Markowitz V."/>
            <person name="Cheng J.-F."/>
            <person name="Hugenholtz P."/>
            <person name="Woyke T."/>
            <person name="Wu D."/>
            <person name="Tindall B."/>
            <person name="Faehrich R."/>
            <person name="Brambilla E."/>
            <person name="Klenk H.-P."/>
            <person name="Eisen J.A."/>
        </authorList>
    </citation>
    <scope>NUCLEOTIDE SEQUENCE [LARGE SCALE GENOMIC DNA]</scope>
    <source>
        <strain evidence="2">ATCC 29530 / DSM 19594 / LMG 11500 / NCIMB 11436 / LSU 4</strain>
    </source>
</reference>
<keyword evidence="2" id="KW-1185">Reference proteome</keyword>
<evidence type="ECO:0000313" key="1">
    <source>
        <dbReference type="EMBL" id="AEI47365.1"/>
    </source>
</evidence>
<organism evidence="1 2">
    <name type="scientific">Runella slithyformis (strain ATCC 29530 / DSM 19594 / LMG 11500 / NCIMB 11436 / LSU 4)</name>
    <dbReference type="NCBI Taxonomy" id="761193"/>
    <lineage>
        <taxon>Bacteria</taxon>
        <taxon>Pseudomonadati</taxon>
        <taxon>Bacteroidota</taxon>
        <taxon>Cytophagia</taxon>
        <taxon>Cytophagales</taxon>
        <taxon>Spirosomataceae</taxon>
        <taxon>Runella</taxon>
    </lineage>
</organism>
<sequence length="64" mass="7237">MKKEEFESLDCKLFEPLNHSVLKQIRGGDLTTSSILTYNINCQCSTTDTTSREDSTKKKKIPIA</sequence>
<dbReference type="Proteomes" id="UP000000493">
    <property type="component" value="Chromosome"/>
</dbReference>
<reference evidence="1 2" key="2">
    <citation type="journal article" date="2012" name="Stand. Genomic Sci.">
        <title>Complete genome sequence of the aquatic bacterium Runella slithyformis type strain (LSU 4(T)).</title>
        <authorList>
            <person name="Copeland A."/>
            <person name="Zhang X."/>
            <person name="Misra M."/>
            <person name="Lapidus A."/>
            <person name="Nolan M."/>
            <person name="Lucas S."/>
            <person name="Deshpande S."/>
            <person name="Cheng J.F."/>
            <person name="Tapia R."/>
            <person name="Goodwin L.A."/>
            <person name="Pitluck S."/>
            <person name="Liolios K."/>
            <person name="Pagani I."/>
            <person name="Ivanova N."/>
            <person name="Mikhailova N."/>
            <person name="Pati A."/>
            <person name="Chen A."/>
            <person name="Palaniappan K."/>
            <person name="Land M."/>
            <person name="Hauser L."/>
            <person name="Pan C."/>
            <person name="Jeffries C.D."/>
            <person name="Detter J.C."/>
            <person name="Brambilla E.M."/>
            <person name="Rohde M."/>
            <person name="Djao O.D."/>
            <person name="Goker M."/>
            <person name="Sikorski J."/>
            <person name="Tindall B.J."/>
            <person name="Woyke T."/>
            <person name="Bristow J."/>
            <person name="Eisen J.A."/>
            <person name="Markowitz V."/>
            <person name="Hugenholtz P."/>
            <person name="Kyrpides N.C."/>
            <person name="Klenk H.P."/>
            <person name="Mavromatis K."/>
        </authorList>
    </citation>
    <scope>NUCLEOTIDE SEQUENCE [LARGE SCALE GENOMIC DNA]</scope>
    <source>
        <strain evidence="2">ATCC 29530 / DSM 19594 / LMG 11500 / NCIMB 11436 / LSU 4</strain>
    </source>
</reference>